<dbReference type="OrthoDB" id="2590867at2759"/>
<keyword evidence="3" id="KW-1185">Reference proteome</keyword>
<evidence type="ECO:0000313" key="2">
    <source>
        <dbReference type="EMBL" id="TRM64913.1"/>
    </source>
</evidence>
<evidence type="ECO:0000256" key="1">
    <source>
        <dbReference type="SAM" id="MobiDB-lite"/>
    </source>
</evidence>
<protein>
    <recommendedName>
        <fullName evidence="4">CsbD-like domain-containing protein</fullName>
    </recommendedName>
</protein>
<gene>
    <name evidence="2" type="ORF">BD626DRAFT_490329</name>
</gene>
<organism evidence="2 3">
    <name type="scientific">Schizophyllum amplum</name>
    <dbReference type="NCBI Taxonomy" id="97359"/>
    <lineage>
        <taxon>Eukaryota</taxon>
        <taxon>Fungi</taxon>
        <taxon>Dikarya</taxon>
        <taxon>Basidiomycota</taxon>
        <taxon>Agaricomycotina</taxon>
        <taxon>Agaricomycetes</taxon>
        <taxon>Agaricomycetidae</taxon>
        <taxon>Agaricales</taxon>
        <taxon>Schizophyllaceae</taxon>
        <taxon>Schizophyllum</taxon>
    </lineage>
</organism>
<proteinExistence type="predicted"/>
<accession>A0A550CJG5</accession>
<comment type="caution">
    <text evidence="2">The sequence shown here is derived from an EMBL/GenBank/DDBJ whole genome shotgun (WGS) entry which is preliminary data.</text>
</comment>
<dbReference type="Proteomes" id="UP000320762">
    <property type="component" value="Unassembled WGS sequence"/>
</dbReference>
<dbReference type="EMBL" id="VDMD01000006">
    <property type="protein sequence ID" value="TRM64913.1"/>
    <property type="molecule type" value="Genomic_DNA"/>
</dbReference>
<dbReference type="AlphaFoldDB" id="A0A550CJG5"/>
<name>A0A550CJG5_9AGAR</name>
<feature type="compositionally biased region" description="Low complexity" evidence="1">
    <location>
        <begin position="1"/>
        <end position="10"/>
    </location>
</feature>
<reference evidence="2 3" key="1">
    <citation type="journal article" date="2019" name="New Phytol.">
        <title>Comparative genomics reveals unique wood-decay strategies and fruiting body development in the Schizophyllaceae.</title>
        <authorList>
            <person name="Almasi E."/>
            <person name="Sahu N."/>
            <person name="Krizsan K."/>
            <person name="Balint B."/>
            <person name="Kovacs G.M."/>
            <person name="Kiss B."/>
            <person name="Cseklye J."/>
            <person name="Drula E."/>
            <person name="Henrissat B."/>
            <person name="Nagy I."/>
            <person name="Chovatia M."/>
            <person name="Adam C."/>
            <person name="LaButti K."/>
            <person name="Lipzen A."/>
            <person name="Riley R."/>
            <person name="Grigoriev I.V."/>
            <person name="Nagy L.G."/>
        </authorList>
    </citation>
    <scope>NUCLEOTIDE SEQUENCE [LARGE SCALE GENOMIC DNA]</scope>
    <source>
        <strain evidence="2 3">NL-1724</strain>
    </source>
</reference>
<sequence length="166" mass="17331">MDSYNNNNNNSQKTTGRSAHDKVKGAAEVVHGLGETVRGNLLSTVEPQGNEQVARRGEQEMRQGNADMARGPKTGGTSSGPPSSRMQYADRKPEAGIPGAGNMNTAHGETHPSRVGETTGMRGEPDVIPGTSSSTQHAQQHRPGGLPEEGRPGDYGFVPGARGGGF</sequence>
<evidence type="ECO:0008006" key="4">
    <source>
        <dbReference type="Google" id="ProtNLM"/>
    </source>
</evidence>
<feature type="region of interest" description="Disordered" evidence="1">
    <location>
        <begin position="1"/>
        <end position="166"/>
    </location>
</feature>
<feature type="compositionally biased region" description="Polar residues" evidence="1">
    <location>
        <begin position="41"/>
        <end position="51"/>
    </location>
</feature>
<evidence type="ECO:0000313" key="3">
    <source>
        <dbReference type="Proteomes" id="UP000320762"/>
    </source>
</evidence>